<dbReference type="EMBL" id="JBHULC010000009">
    <property type="protein sequence ID" value="MFD2521332.1"/>
    <property type="molecule type" value="Genomic_DNA"/>
</dbReference>
<evidence type="ECO:0000256" key="6">
    <source>
        <dbReference type="SAM" id="Phobius"/>
    </source>
</evidence>
<dbReference type="Pfam" id="PF12704">
    <property type="entry name" value="MacB_PCD"/>
    <property type="match status" value="2"/>
</dbReference>
<feature type="transmembrane region" description="Helical" evidence="6">
    <location>
        <begin position="668"/>
        <end position="692"/>
    </location>
</feature>
<keyword evidence="4 6" id="KW-1133">Transmembrane helix</keyword>
<evidence type="ECO:0000313" key="10">
    <source>
        <dbReference type="Proteomes" id="UP001597510"/>
    </source>
</evidence>
<evidence type="ECO:0000256" key="4">
    <source>
        <dbReference type="ARBA" id="ARBA00022989"/>
    </source>
</evidence>
<dbReference type="InterPro" id="IPR050250">
    <property type="entry name" value="Macrolide_Exporter_MacB"/>
</dbReference>
<evidence type="ECO:0000256" key="1">
    <source>
        <dbReference type="ARBA" id="ARBA00004651"/>
    </source>
</evidence>
<organism evidence="9 10">
    <name type="scientific">Emticicia soli</name>
    <dbReference type="NCBI Taxonomy" id="2027878"/>
    <lineage>
        <taxon>Bacteria</taxon>
        <taxon>Pseudomonadati</taxon>
        <taxon>Bacteroidota</taxon>
        <taxon>Cytophagia</taxon>
        <taxon>Cytophagales</taxon>
        <taxon>Leadbetterellaceae</taxon>
        <taxon>Emticicia</taxon>
    </lineage>
</organism>
<evidence type="ECO:0000256" key="5">
    <source>
        <dbReference type="ARBA" id="ARBA00023136"/>
    </source>
</evidence>
<comment type="caution">
    <text evidence="9">The sequence shown here is derived from an EMBL/GenBank/DDBJ whole genome shotgun (WGS) entry which is preliminary data.</text>
</comment>
<keyword evidence="2" id="KW-1003">Cell membrane</keyword>
<feature type="domain" description="ABC3 transporter permease C-terminal" evidence="7">
    <location>
        <begin position="288"/>
        <end position="404"/>
    </location>
</feature>
<keyword evidence="5 6" id="KW-0472">Membrane</keyword>
<reference evidence="10" key="1">
    <citation type="journal article" date="2019" name="Int. J. Syst. Evol. Microbiol.">
        <title>The Global Catalogue of Microorganisms (GCM) 10K type strain sequencing project: providing services to taxonomists for standard genome sequencing and annotation.</title>
        <authorList>
            <consortium name="The Broad Institute Genomics Platform"/>
            <consortium name="The Broad Institute Genome Sequencing Center for Infectious Disease"/>
            <person name="Wu L."/>
            <person name="Ma J."/>
        </authorList>
    </citation>
    <scope>NUCLEOTIDE SEQUENCE [LARGE SCALE GENOMIC DNA]</scope>
    <source>
        <strain evidence="10">KCTC 52344</strain>
    </source>
</reference>
<keyword evidence="10" id="KW-1185">Reference proteome</keyword>
<evidence type="ECO:0000259" key="7">
    <source>
        <dbReference type="Pfam" id="PF02687"/>
    </source>
</evidence>
<feature type="transmembrane region" description="Helical" evidence="6">
    <location>
        <begin position="21"/>
        <end position="41"/>
    </location>
</feature>
<feature type="transmembrane region" description="Helical" evidence="6">
    <location>
        <begin position="376"/>
        <end position="399"/>
    </location>
</feature>
<dbReference type="Pfam" id="PF02687">
    <property type="entry name" value="FtsX"/>
    <property type="match status" value="2"/>
</dbReference>
<dbReference type="PANTHER" id="PTHR30572">
    <property type="entry name" value="MEMBRANE COMPONENT OF TRANSPORTER-RELATED"/>
    <property type="match status" value="1"/>
</dbReference>
<keyword evidence="3 6" id="KW-0812">Transmembrane</keyword>
<dbReference type="InterPro" id="IPR025857">
    <property type="entry name" value="MacB_PCD"/>
</dbReference>
<feature type="transmembrane region" description="Helical" evidence="6">
    <location>
        <begin position="720"/>
        <end position="739"/>
    </location>
</feature>
<gene>
    <name evidence="9" type="ORF">ACFSR2_10575</name>
</gene>
<evidence type="ECO:0000313" key="9">
    <source>
        <dbReference type="EMBL" id="MFD2521332.1"/>
    </source>
</evidence>
<proteinExistence type="predicted"/>
<evidence type="ECO:0000256" key="3">
    <source>
        <dbReference type="ARBA" id="ARBA00022692"/>
    </source>
</evidence>
<feature type="domain" description="MacB-like periplasmic core" evidence="8">
    <location>
        <begin position="431"/>
        <end position="635"/>
    </location>
</feature>
<comment type="subcellular location">
    <subcellularLocation>
        <location evidence="1">Cell membrane</location>
        <topology evidence="1">Multi-pass membrane protein</topology>
    </subcellularLocation>
</comment>
<name>A0ABW5J5P0_9BACT</name>
<feature type="transmembrane region" description="Helical" evidence="6">
    <location>
        <begin position="420"/>
        <end position="443"/>
    </location>
</feature>
<dbReference type="InterPro" id="IPR003838">
    <property type="entry name" value="ABC3_permease_C"/>
</dbReference>
<feature type="domain" description="ABC3 transporter permease C-terminal" evidence="7">
    <location>
        <begin position="671"/>
        <end position="780"/>
    </location>
</feature>
<dbReference type="RefSeq" id="WP_340237050.1">
    <property type="nucleotide sequence ID" value="NZ_JBBEWC010000007.1"/>
</dbReference>
<feature type="transmembrane region" description="Helical" evidence="6">
    <location>
        <begin position="332"/>
        <end position="356"/>
    </location>
</feature>
<evidence type="ECO:0000259" key="8">
    <source>
        <dbReference type="Pfam" id="PF12704"/>
    </source>
</evidence>
<sequence length="791" mass="88758">MIRNYFKIAFRSLFKNRLYSLLNILGLSIGFAATLIIAFWVKSELAFNTYNRNYDSVGLLQKNLLYNGNINTTESNSVPMADALRNEYGQYFDEVVVSSFGGEQALRFKDASVVKRGYFMEKGGNKILDLQMVKGSPSFPLDPTSVLISEKTAKALFGQENPINQIVNFNTKANLKVAGVYKDFPINSTFRNVDFYADFEAYANMEEWVRDSKPLWEENSFPIYVKIAANTDFETVSKAIAKIAQPHTKDKSEPEIFIHSMSDWRLYPSFENGKAVGSGLTNLIIFASIGFFILLLAIINFVNLVTARASIKAKEIGVRKAIGSTRKGILQMVYTEVAILVFIAGFLGLVLSQMFMGWFNMLTAIKIQINITDPVFLLQFGAVITIIILLAGIYPAIYLSSFSPIKILKGMKIGSGKEVVLRKTLVVFQFTISIVMLVAMLVISQQLKHGMSRPLGYDKNRLIQIQKTTPNLRGHFWAMREQLLASGAVEEMAEMNTPINENWHNQSGINWRGKPQNSSESFGQVIVTPEFGKTVNWKIIEGRDFSRKFSTDTSAVILNKSAAKLIGFKKPLNEFIELEGKQFAIVGIAEDIIFDSPYDNAKPTVFFMRLANAPFITLKLAENLSAAESVSRIEKVLKGFDREANLNIKFADHQLESKFWQEKRALEMISIFTFIAILICCLGLFGLATFTAERRIKEIGIRKVLGASVVGITSLLSKDFLKLVFTALLIAGPISYYFMNQWLQGFVYHIELEWWIFATAGAMAILIAFLTVGYQSIKAALVNPVKSLKSE</sequence>
<dbReference type="Proteomes" id="UP001597510">
    <property type="component" value="Unassembled WGS sequence"/>
</dbReference>
<feature type="domain" description="MacB-like periplasmic core" evidence="8">
    <location>
        <begin position="20"/>
        <end position="242"/>
    </location>
</feature>
<evidence type="ECO:0000256" key="2">
    <source>
        <dbReference type="ARBA" id="ARBA00022475"/>
    </source>
</evidence>
<dbReference type="PANTHER" id="PTHR30572:SF18">
    <property type="entry name" value="ABC-TYPE MACROLIDE FAMILY EXPORT SYSTEM PERMEASE COMPONENT 2"/>
    <property type="match status" value="1"/>
</dbReference>
<feature type="transmembrane region" description="Helical" evidence="6">
    <location>
        <begin position="754"/>
        <end position="774"/>
    </location>
</feature>
<protein>
    <submittedName>
        <fullName evidence="9">ABC transporter permease</fullName>
    </submittedName>
</protein>
<accession>A0ABW5J5P0</accession>
<feature type="transmembrane region" description="Helical" evidence="6">
    <location>
        <begin position="283"/>
        <end position="311"/>
    </location>
</feature>